<dbReference type="VEuPathDB" id="TriTrypDB:LPAL13_340049500"/>
<keyword evidence="7" id="KW-1185">Reference proteome</keyword>
<dbReference type="RefSeq" id="XP_010702842.1">
    <property type="nucleotide sequence ID" value="XM_010704540.1"/>
</dbReference>
<comment type="similarity">
    <text evidence="1">Belongs to the PIH1 family.</text>
</comment>
<dbReference type="KEGG" id="lpan:LPMP_344200"/>
<feature type="region of interest" description="Disordered" evidence="3">
    <location>
        <begin position="428"/>
        <end position="471"/>
    </location>
</feature>
<dbReference type="GeneID" id="22578925"/>
<evidence type="ECO:0000313" key="7">
    <source>
        <dbReference type="Proteomes" id="UP000063063"/>
    </source>
</evidence>
<dbReference type="InterPro" id="IPR050734">
    <property type="entry name" value="PIH1/Kintoun_subfamily"/>
</dbReference>
<dbReference type="InterPro" id="IPR041442">
    <property type="entry name" value="PIH1D1/2/3_CS-like"/>
</dbReference>
<feature type="compositionally biased region" description="Polar residues" evidence="3">
    <location>
        <begin position="572"/>
        <end position="585"/>
    </location>
</feature>
<dbReference type="eggNOG" id="KOG4356">
    <property type="taxonomic scope" value="Eukaryota"/>
</dbReference>
<accession>A0A088SJQ4</accession>
<organism evidence="6 7">
    <name type="scientific">Leishmania panamensis</name>
    <dbReference type="NCBI Taxonomy" id="5679"/>
    <lineage>
        <taxon>Eukaryota</taxon>
        <taxon>Discoba</taxon>
        <taxon>Euglenozoa</taxon>
        <taxon>Kinetoplastea</taxon>
        <taxon>Metakinetoplastina</taxon>
        <taxon>Trypanosomatida</taxon>
        <taxon>Trypanosomatidae</taxon>
        <taxon>Leishmaniinae</taxon>
        <taxon>Leishmania</taxon>
        <taxon>Leishmania guyanensis species complex</taxon>
    </lineage>
</organism>
<name>A0A088SJQ4_LEIPA</name>
<gene>
    <name evidence="6" type="ORF">LPMP_344200</name>
</gene>
<dbReference type="OrthoDB" id="5135119at2759"/>
<feature type="domain" description="PIH1D1/2/3 CS-like" evidence="5">
    <location>
        <begin position="320"/>
        <end position="424"/>
    </location>
</feature>
<dbReference type="EMBL" id="CP009403">
    <property type="protein sequence ID" value="AIO02042.1"/>
    <property type="molecule type" value="Genomic_DNA"/>
</dbReference>
<reference evidence="6 7" key="1">
    <citation type="journal article" date="2015" name="Sci. Rep.">
        <title>The genome of Leishmania panamensis: insights into genomics of the L. (Viannia) subgenus.</title>
        <authorList>
            <person name="Llanes A."/>
            <person name="Restrepo C.M."/>
            <person name="Vecchio G.D."/>
            <person name="Anguizola F.J."/>
            <person name="Lleonart R."/>
        </authorList>
    </citation>
    <scope>NUCLEOTIDE SEQUENCE [LARGE SCALE GENOMIC DNA]</scope>
    <source>
        <strain evidence="6 7">MHOM/PA/94/PSC-1</strain>
    </source>
</reference>
<dbReference type="Proteomes" id="UP000063063">
    <property type="component" value="Chromosome 34"/>
</dbReference>
<feature type="region of interest" description="Disordered" evidence="3">
    <location>
        <begin position="23"/>
        <end position="50"/>
    </location>
</feature>
<evidence type="ECO:0000313" key="6">
    <source>
        <dbReference type="EMBL" id="AIO02042.1"/>
    </source>
</evidence>
<feature type="domain" description="PIH1 N-terminal" evidence="4">
    <location>
        <begin position="64"/>
        <end position="228"/>
    </location>
</feature>
<feature type="compositionally biased region" description="Basic and acidic residues" evidence="3">
    <location>
        <begin position="449"/>
        <end position="471"/>
    </location>
</feature>
<dbReference type="InterPro" id="IPR012981">
    <property type="entry name" value="PIH1_N"/>
</dbReference>
<feature type="compositionally biased region" description="Gly residues" evidence="3">
    <location>
        <begin position="25"/>
        <end position="34"/>
    </location>
</feature>
<proteinExistence type="inferred from homology"/>
<dbReference type="Pfam" id="PF08190">
    <property type="entry name" value="PIH1"/>
    <property type="match status" value="1"/>
</dbReference>
<dbReference type="PANTHER" id="PTHR22997:SF0">
    <property type="entry name" value="PIH1 DOMAIN-CONTAINING PROTEIN 1"/>
    <property type="match status" value="1"/>
</dbReference>
<protein>
    <recommendedName>
        <fullName evidence="2">PIH1 domain-containing protein 1</fullName>
    </recommendedName>
</protein>
<dbReference type="PANTHER" id="PTHR22997">
    <property type="entry name" value="PIH1 DOMAIN-CONTAINING PROTEIN 1"/>
    <property type="match status" value="1"/>
</dbReference>
<dbReference type="VEuPathDB" id="TriTrypDB:LPMP_344200"/>
<feature type="region of interest" description="Disordered" evidence="3">
    <location>
        <begin position="562"/>
        <end position="611"/>
    </location>
</feature>
<evidence type="ECO:0000256" key="2">
    <source>
        <dbReference type="ARBA" id="ARBA00040540"/>
    </source>
</evidence>
<evidence type="ECO:0000259" key="4">
    <source>
        <dbReference type="Pfam" id="PF08190"/>
    </source>
</evidence>
<dbReference type="GO" id="GO:0005737">
    <property type="term" value="C:cytoplasm"/>
    <property type="evidence" value="ECO:0007669"/>
    <property type="project" value="TreeGrafter"/>
</dbReference>
<evidence type="ECO:0000256" key="3">
    <source>
        <dbReference type="SAM" id="MobiDB-lite"/>
    </source>
</evidence>
<evidence type="ECO:0000259" key="5">
    <source>
        <dbReference type="Pfam" id="PF18201"/>
    </source>
</evidence>
<dbReference type="Pfam" id="PF18201">
    <property type="entry name" value="PIH1_CS"/>
    <property type="match status" value="1"/>
</dbReference>
<feature type="compositionally biased region" description="Basic and acidic residues" evidence="3">
    <location>
        <begin position="592"/>
        <end position="602"/>
    </location>
</feature>
<dbReference type="AlphaFoldDB" id="A0A088SJQ4"/>
<sequence length="635" mass="69670">MNPNDTAQQLLQNEKLLELFQQALGGDGGSGSGGDVADMLKSMPKESDPKREEWLRALQSRLQQETAKEAKKDLEQVHSDEYGQWMFVLPDPGFCIKTNVAGGVKVFINVCQHPRIGEPVPMEPDKENAGQEDSAEMRYRIPISCGQARPGQDKCGNPCKVYDVIVNPSTIQRCGNDHEFRRFVAALCMQWIKQKSEPTLNADEFRNLNFKCKGTLEPQRIRLSAQPKEHNAVGDEIRLPTAAGSATAPSQVIGSQGNGKLIQEVLPPNTTNANPSATATGTATPDTAALKLEPAVKSVTAEGAYNWTLHKRPASNPYFKENVPAHFVIAFHLPGVQTIREVDVRIGHRRVDCYYIDEVADGQEDDARAAASAGGDEGGTVVSKKGSGASPFLSLTLDYPVSDDVMEAKYVRKTSLLKLKLAVQLPDETQAPATRPERDVTEVEEEEQGRERAAREKERAAAKARNERQRQEEAAVMAERRSYVENLSMVQSGDIPPIIRDEVNQLPREQLPGMLHRLEGRIRKGDSVDALLDKLPEPMLDALIDYIREKLSLEPRPRTVLAAKGKDKAASPSDSHQANSASPVSLSAAKAADAEPSSKKASPESQTAMQEFNVTKQSEALLGVAFHNRYLFALD</sequence>
<evidence type="ECO:0000256" key="1">
    <source>
        <dbReference type="ARBA" id="ARBA00008511"/>
    </source>
</evidence>